<evidence type="ECO:0000256" key="2">
    <source>
        <dbReference type="ARBA" id="ARBA00007228"/>
    </source>
</evidence>
<keyword evidence="13" id="KW-1185">Reference proteome</keyword>
<feature type="compositionally biased region" description="Basic and acidic residues" evidence="10">
    <location>
        <begin position="123"/>
        <end position="162"/>
    </location>
</feature>
<dbReference type="Gene3D" id="3.40.1280.10">
    <property type="match status" value="1"/>
</dbReference>
<protein>
    <recommendedName>
        <fullName evidence="9">rRNA methyltransferase 1, mitochondrial</fullName>
    </recommendedName>
</protein>
<sequence>MYVIQIFPCALSLTGYKGDEVSSLTRLVQLVQMMEVGGNKQKHKQYRAMFRRFMAIKAAVPGAKSGRVSVERNIPVHQRAKAWERDGKPKDVWFKEKYAHIHAEQKARDSRSGNRGRGTPGRGQDEYGKREAHEQRVRSIKQSQRDSVRVHRDRFKSRDGGGRAHSVSLARFATNPLAEYLYGTNAVLAALQSRRRQYFARLLFHETGSKDHEDVLKLCKQLGVEVQRVDKHELNLITKSAVHNNVALECKPFEVPEIKALQGVAESNFEVLETDGFTQWTSQVPYRDGANGTTAGAEGTAKRNPVGLYLDEVVDPHNMGAIIRSAYFLGADFIALSRRNCAPLSPVVAKTSSGALEFMPIFNVDKPLAFFEQSQQHGWTIVTSGVGQAHSHSSSSSSMRGKNIALDDLAALANDVPVLLVMGNEANGVRANLRNRSDFLVEIPAPSDLSPTVESLNVSVATGILLSKLL</sequence>
<feature type="domain" description="RNA 2-O ribose methyltransferase substrate binding" evidence="11">
    <location>
        <begin position="180"/>
        <end position="256"/>
    </location>
</feature>
<accession>A0ABR4P137</accession>
<evidence type="ECO:0000256" key="4">
    <source>
        <dbReference type="ARBA" id="ARBA00022603"/>
    </source>
</evidence>
<dbReference type="SUPFAM" id="SSF75217">
    <property type="entry name" value="alpha/beta knot"/>
    <property type="match status" value="1"/>
</dbReference>
<evidence type="ECO:0000259" key="11">
    <source>
        <dbReference type="SMART" id="SM00967"/>
    </source>
</evidence>
<feature type="compositionally biased region" description="Basic and acidic residues" evidence="10">
    <location>
        <begin position="103"/>
        <end position="112"/>
    </location>
</feature>
<dbReference type="InterPro" id="IPR004441">
    <property type="entry name" value="rRNA_MeTrfase_TrmH"/>
</dbReference>
<name>A0ABR4P137_9SACH</name>
<dbReference type="InterPro" id="IPR047261">
    <property type="entry name" value="MRM1_MeTrfase_dom"/>
</dbReference>
<dbReference type="Proteomes" id="UP001623330">
    <property type="component" value="Unassembled WGS sequence"/>
</dbReference>
<dbReference type="NCBIfam" id="TIGR00186">
    <property type="entry name" value="rRNA_methyl_3"/>
    <property type="match status" value="1"/>
</dbReference>
<dbReference type="GO" id="GO:0032259">
    <property type="term" value="P:methylation"/>
    <property type="evidence" value="ECO:0007669"/>
    <property type="project" value="UniProtKB-KW"/>
</dbReference>
<gene>
    <name evidence="12" type="ORF">RNJ44_00099</name>
</gene>
<keyword evidence="5" id="KW-0808">Transferase</keyword>
<keyword evidence="3" id="KW-0698">rRNA processing</keyword>
<dbReference type="Pfam" id="PF00588">
    <property type="entry name" value="SpoU_methylase"/>
    <property type="match status" value="1"/>
</dbReference>
<dbReference type="InterPro" id="IPR029028">
    <property type="entry name" value="Alpha/beta_knot_MTases"/>
</dbReference>
<dbReference type="InterPro" id="IPR001537">
    <property type="entry name" value="SpoU_MeTrfase"/>
</dbReference>
<proteinExistence type="inferred from homology"/>
<evidence type="ECO:0000256" key="1">
    <source>
        <dbReference type="ARBA" id="ARBA00004173"/>
    </source>
</evidence>
<dbReference type="SUPFAM" id="SSF55315">
    <property type="entry name" value="L30e-like"/>
    <property type="match status" value="1"/>
</dbReference>
<dbReference type="PANTHER" id="PTHR46103:SF1">
    <property type="entry name" value="RRNA METHYLTRANSFERASE 1, MITOCHONDRIAL"/>
    <property type="match status" value="1"/>
</dbReference>
<dbReference type="SMART" id="SM00967">
    <property type="entry name" value="SpoU_sub_bind"/>
    <property type="match status" value="1"/>
</dbReference>
<reference evidence="12 13" key="1">
    <citation type="submission" date="2024-05" db="EMBL/GenBank/DDBJ databases">
        <title>Long read based assembly of the Candida bracarensis genome reveals expanded adhesin content.</title>
        <authorList>
            <person name="Marcet-Houben M."/>
            <person name="Ksiezopolska E."/>
            <person name="Gabaldon T."/>
        </authorList>
    </citation>
    <scope>NUCLEOTIDE SEQUENCE [LARGE SCALE GENOMIC DNA]</scope>
    <source>
        <strain evidence="12 13">CBM6</strain>
    </source>
</reference>
<keyword evidence="8" id="KW-0496">Mitochondrion</keyword>
<dbReference type="InterPro" id="IPR047182">
    <property type="entry name" value="MRM1"/>
</dbReference>
<keyword evidence="6" id="KW-0949">S-adenosyl-L-methionine</keyword>
<evidence type="ECO:0000256" key="3">
    <source>
        <dbReference type="ARBA" id="ARBA00022552"/>
    </source>
</evidence>
<dbReference type="Pfam" id="PF08032">
    <property type="entry name" value="SpoU_sub_bind"/>
    <property type="match status" value="1"/>
</dbReference>
<keyword evidence="4 12" id="KW-0489">Methyltransferase</keyword>
<comment type="similarity">
    <text evidence="2">Belongs to the class IV-like SAM-binding methyltransferase superfamily. RNA methyltransferase TrmH family.</text>
</comment>
<dbReference type="InterPro" id="IPR029064">
    <property type="entry name" value="Ribosomal_eL30-like_sf"/>
</dbReference>
<dbReference type="InterPro" id="IPR013123">
    <property type="entry name" value="SpoU_subst-bd"/>
</dbReference>
<feature type="region of interest" description="Disordered" evidence="10">
    <location>
        <begin position="103"/>
        <end position="163"/>
    </location>
</feature>
<evidence type="ECO:0000256" key="9">
    <source>
        <dbReference type="ARBA" id="ARBA00034881"/>
    </source>
</evidence>
<dbReference type="EMBL" id="JBEVYD010000001">
    <property type="protein sequence ID" value="KAL3235340.1"/>
    <property type="molecule type" value="Genomic_DNA"/>
</dbReference>
<evidence type="ECO:0000256" key="5">
    <source>
        <dbReference type="ARBA" id="ARBA00022679"/>
    </source>
</evidence>
<dbReference type="InterPro" id="IPR029026">
    <property type="entry name" value="tRNA_m1G_MTases_N"/>
</dbReference>
<comment type="caution">
    <text evidence="12">The sequence shown here is derived from an EMBL/GenBank/DDBJ whole genome shotgun (WGS) entry which is preliminary data.</text>
</comment>
<comment type="subcellular location">
    <subcellularLocation>
        <location evidence="1">Mitochondrion</location>
    </subcellularLocation>
</comment>
<dbReference type="Gene3D" id="3.30.1330.30">
    <property type="match status" value="1"/>
</dbReference>
<dbReference type="CDD" id="cd18105">
    <property type="entry name" value="SpoU-like_MRM1"/>
    <property type="match status" value="1"/>
</dbReference>
<evidence type="ECO:0000256" key="7">
    <source>
        <dbReference type="ARBA" id="ARBA00022946"/>
    </source>
</evidence>
<dbReference type="GO" id="GO:0008168">
    <property type="term" value="F:methyltransferase activity"/>
    <property type="evidence" value="ECO:0007669"/>
    <property type="project" value="UniProtKB-KW"/>
</dbReference>
<keyword evidence="7" id="KW-0809">Transit peptide</keyword>
<evidence type="ECO:0000313" key="12">
    <source>
        <dbReference type="EMBL" id="KAL3235340.1"/>
    </source>
</evidence>
<evidence type="ECO:0000256" key="8">
    <source>
        <dbReference type="ARBA" id="ARBA00023128"/>
    </source>
</evidence>
<dbReference type="PANTHER" id="PTHR46103">
    <property type="entry name" value="RRNA METHYLTRANSFERASE 1, MITOCHONDRIAL"/>
    <property type="match status" value="1"/>
</dbReference>
<evidence type="ECO:0000256" key="10">
    <source>
        <dbReference type="SAM" id="MobiDB-lite"/>
    </source>
</evidence>
<organism evidence="12 13">
    <name type="scientific">Nakaseomyces bracarensis</name>
    <dbReference type="NCBI Taxonomy" id="273131"/>
    <lineage>
        <taxon>Eukaryota</taxon>
        <taxon>Fungi</taxon>
        <taxon>Dikarya</taxon>
        <taxon>Ascomycota</taxon>
        <taxon>Saccharomycotina</taxon>
        <taxon>Saccharomycetes</taxon>
        <taxon>Saccharomycetales</taxon>
        <taxon>Saccharomycetaceae</taxon>
        <taxon>Nakaseomyces</taxon>
    </lineage>
</organism>
<evidence type="ECO:0000256" key="6">
    <source>
        <dbReference type="ARBA" id="ARBA00022691"/>
    </source>
</evidence>
<evidence type="ECO:0000313" key="13">
    <source>
        <dbReference type="Proteomes" id="UP001623330"/>
    </source>
</evidence>